<feature type="domain" description="General stress protein 17M-like" evidence="3">
    <location>
        <begin position="19"/>
        <end position="86"/>
    </location>
</feature>
<dbReference type="Pfam" id="PF11181">
    <property type="entry name" value="YflT"/>
    <property type="match status" value="1"/>
</dbReference>
<keyword evidence="2" id="KW-1133">Transmembrane helix</keyword>
<evidence type="ECO:0000256" key="2">
    <source>
        <dbReference type="SAM" id="Phobius"/>
    </source>
</evidence>
<name>A0AAU7V9F0_9ACTO</name>
<keyword evidence="2" id="KW-0812">Transmembrane</keyword>
<evidence type="ECO:0000259" key="3">
    <source>
        <dbReference type="Pfam" id="PF11181"/>
    </source>
</evidence>
<keyword evidence="2" id="KW-0472">Membrane</keyword>
<organism evidence="4">
    <name type="scientific">Scrofimicrobium appendicitidis</name>
    <dbReference type="NCBI Taxonomy" id="3079930"/>
    <lineage>
        <taxon>Bacteria</taxon>
        <taxon>Bacillati</taxon>
        <taxon>Actinomycetota</taxon>
        <taxon>Actinomycetes</taxon>
        <taxon>Actinomycetales</taxon>
        <taxon>Actinomycetaceae</taxon>
        <taxon>Scrofimicrobium</taxon>
    </lineage>
</organism>
<dbReference type="AlphaFoldDB" id="A0AAU7V9F0"/>
<evidence type="ECO:0000313" key="4">
    <source>
        <dbReference type="EMBL" id="XBW08630.1"/>
    </source>
</evidence>
<accession>A0AAU7V9F0</accession>
<dbReference type="EMBL" id="CP138335">
    <property type="protein sequence ID" value="XBW08630.1"/>
    <property type="molecule type" value="Genomic_DNA"/>
</dbReference>
<proteinExistence type="predicted"/>
<feature type="compositionally biased region" description="Basic and acidic residues" evidence="1">
    <location>
        <begin position="218"/>
        <end position="232"/>
    </location>
</feature>
<protein>
    <submittedName>
        <fullName evidence="4">General stress protein</fullName>
    </submittedName>
</protein>
<dbReference type="KEGG" id="sapp:SAC06_03465"/>
<evidence type="ECO:0000256" key="1">
    <source>
        <dbReference type="SAM" id="MobiDB-lite"/>
    </source>
</evidence>
<sequence length="232" mass="24688">MSNNRAVSREMPTLPTGTEVASYSQYDQAVAAVAALAESQFPLQSVSIVGTDLHMVERVVGKVTPARVALVGAGQGLSWGLLLALMVMLFADKYSVIIPLLAIGAGIGVGMLTAVLSWSGQRGRRSFAAQSQLVATRYALLVSEQTDRAYQLLQGSQGNLNRVQRRRVRRPEASTGPTEYGSRPDEKPRFGVRLSEVSGESAPKPAEDSAPAGSPAPEAEHSEAETRPPTDD</sequence>
<feature type="transmembrane region" description="Helical" evidence="2">
    <location>
        <begin position="68"/>
        <end position="91"/>
    </location>
</feature>
<feature type="region of interest" description="Disordered" evidence="1">
    <location>
        <begin position="161"/>
        <end position="232"/>
    </location>
</feature>
<dbReference type="InterPro" id="IPR025889">
    <property type="entry name" value="GSP17M-like_dom"/>
</dbReference>
<gene>
    <name evidence="4" type="ORF">SAC06_03465</name>
</gene>
<dbReference type="RefSeq" id="WP_350258830.1">
    <property type="nucleotide sequence ID" value="NZ_CP138335.1"/>
</dbReference>
<feature type="transmembrane region" description="Helical" evidence="2">
    <location>
        <begin position="97"/>
        <end position="118"/>
    </location>
</feature>
<feature type="compositionally biased region" description="Low complexity" evidence="1">
    <location>
        <begin position="208"/>
        <end position="217"/>
    </location>
</feature>
<reference evidence="4" key="1">
    <citation type="submission" date="2023-11" db="EMBL/GenBank/DDBJ databases">
        <title>Scrofimicrobium hongkongense sp. nov., isolated from a patient with peritonitis.</title>
        <authorList>
            <person name="Lao H.Y."/>
            <person name="Wong A.Y.P."/>
            <person name="Ng T.L."/>
            <person name="Wong R.Y.L."/>
            <person name="Yau M.C.Y."/>
            <person name="Lam J.Y.W."/>
            <person name="Siu G.K.H."/>
        </authorList>
    </citation>
    <scope>NUCLEOTIDE SEQUENCE</scope>
    <source>
        <strain evidence="4">R131</strain>
    </source>
</reference>